<sequence>MVEARLPALRQDLKLLPGSHDEDGAPRWLLYDGVRNRYFTLALSALDLIKHWQPGVTAEEMSAYLGSRALECEAIEIRAFADFLISNNLVIARSEGASDYFAKQKRDSQKSLWRWLLHNYLFVRIPLVRPDPLLAKIAPRLSWLFSSVVHWTILFLGLLGALLVLRQWDSFTSTFLYFFSLEGMLLYALTLVVVKSAHELGHALVSQRLGCRVASMGVAFLVMFPVLYTDTTDAWKLRSKRDRLRIVTAGVRTELYLALLATFLWGILPDGAWRSAAFFVATTSWITSVLVNISPFLRFDGYYAFSDLIGIENLQQRSFALGRWRMRRWLWGINDPLPEPLPRPRARLLIAYAWCTWVYRLFLFLGIALLVYHFFFKVLGILLFVVEILWFIVMPIVKELKVWRERHADFHFTPLRFLAWSLPVIVLVLGILPLSTEVPVSAVIKVDRFQYMFVPEPAQVAELHVSAGDRVEAGDFLLRLKAPALENAMLQIREELQLAELRLARLAASPQEKAEQANNRERIRQLQLRLAALELRQQLLGVRAPFAGFISALEILRPDQWVGKDQLLLTLVDPATLKVEGFVSEQDLNLLSIGSPGVFISNSGEDPALPVVLEQIDVSAIASLPYPELGSDTGGSMAVRQVDKRLIPETAHYRISVRLDSYPAKDRALLRQPGILLLEGKKQSWLWKQGQRILAIALRESSF</sequence>
<evidence type="ECO:0000256" key="5">
    <source>
        <dbReference type="ARBA" id="ARBA00022692"/>
    </source>
</evidence>
<feature type="domain" description="Peptidase M50" evidence="10">
    <location>
        <begin position="188"/>
        <end position="270"/>
    </location>
</feature>
<dbReference type="InterPro" id="IPR050739">
    <property type="entry name" value="MFP"/>
</dbReference>
<dbReference type="EMBL" id="FTOE01000001">
    <property type="protein sequence ID" value="SIS46043.1"/>
    <property type="molecule type" value="Genomic_DNA"/>
</dbReference>
<dbReference type="InterPro" id="IPR008915">
    <property type="entry name" value="Peptidase_M50"/>
</dbReference>
<dbReference type="STRING" id="619304.SAMN05421760_101826"/>
<keyword evidence="5 9" id="KW-0812">Transmembrane</keyword>
<comment type="subcellular location">
    <subcellularLocation>
        <location evidence="2">Membrane</location>
        <topology evidence="2">Multi-pass membrane protein</topology>
    </subcellularLocation>
    <subcellularLocation>
        <location evidence="3">Membrane</location>
        <topology evidence="3">Single-pass membrane protein</topology>
    </subcellularLocation>
</comment>
<dbReference type="Proteomes" id="UP000185999">
    <property type="component" value="Unassembled WGS sequence"/>
</dbReference>
<evidence type="ECO:0000256" key="8">
    <source>
        <dbReference type="SAM" id="Coils"/>
    </source>
</evidence>
<dbReference type="AlphaFoldDB" id="A0A1N7J9L0"/>
<dbReference type="Gene3D" id="2.40.50.100">
    <property type="match status" value="1"/>
</dbReference>
<feature type="transmembrane region" description="Helical" evidence="9">
    <location>
        <begin position="273"/>
        <end position="293"/>
    </location>
</feature>
<keyword evidence="8" id="KW-0175">Coiled coil</keyword>
<feature type="transmembrane region" description="Helical" evidence="9">
    <location>
        <begin position="141"/>
        <end position="164"/>
    </location>
</feature>
<dbReference type="GO" id="GO:0008237">
    <property type="term" value="F:metallopeptidase activity"/>
    <property type="evidence" value="ECO:0007669"/>
    <property type="project" value="UniProtKB-KW"/>
</dbReference>
<feature type="transmembrane region" description="Helical" evidence="9">
    <location>
        <begin position="349"/>
        <end position="372"/>
    </location>
</feature>
<feature type="transmembrane region" description="Helical" evidence="9">
    <location>
        <begin position="249"/>
        <end position="267"/>
    </location>
</feature>
<comment type="cofactor">
    <cofactor evidence="1">
        <name>Zn(2+)</name>
        <dbReference type="ChEBI" id="CHEBI:29105"/>
    </cofactor>
</comment>
<keyword evidence="11" id="KW-0482">Metalloprotease</keyword>
<keyword evidence="6 9" id="KW-1133">Transmembrane helix</keyword>
<feature type="transmembrane region" description="Helical" evidence="9">
    <location>
        <begin position="417"/>
        <end position="435"/>
    </location>
</feature>
<dbReference type="PANTHER" id="PTHR30386">
    <property type="entry name" value="MEMBRANE FUSION SUBUNIT OF EMRAB-TOLC MULTIDRUG EFFLUX PUMP"/>
    <property type="match status" value="1"/>
</dbReference>
<keyword evidence="11" id="KW-0378">Hydrolase</keyword>
<dbReference type="SUPFAM" id="SSF111369">
    <property type="entry name" value="HlyD-like secretion proteins"/>
    <property type="match status" value="1"/>
</dbReference>
<evidence type="ECO:0000256" key="2">
    <source>
        <dbReference type="ARBA" id="ARBA00004141"/>
    </source>
</evidence>
<feature type="transmembrane region" description="Helical" evidence="9">
    <location>
        <begin position="378"/>
        <end position="397"/>
    </location>
</feature>
<dbReference type="Pfam" id="PF02163">
    <property type="entry name" value="Peptidase_M50"/>
    <property type="match status" value="1"/>
</dbReference>
<gene>
    <name evidence="11" type="ORF">SAMN05421760_101826</name>
</gene>
<name>A0A1N7J9L0_9GAMM</name>
<evidence type="ECO:0000256" key="1">
    <source>
        <dbReference type="ARBA" id="ARBA00001947"/>
    </source>
</evidence>
<dbReference type="PANTHER" id="PTHR30386:SF26">
    <property type="entry name" value="TRANSPORT PROTEIN COMB"/>
    <property type="match status" value="1"/>
</dbReference>
<proteinExistence type="inferred from homology"/>
<accession>A0A1N7J9L0</accession>
<dbReference type="RefSeq" id="WP_054342974.1">
    <property type="nucleotide sequence ID" value="NZ_FTOE01000001.1"/>
</dbReference>
<evidence type="ECO:0000313" key="11">
    <source>
        <dbReference type="EMBL" id="SIS46043.1"/>
    </source>
</evidence>
<dbReference type="GO" id="GO:0006508">
    <property type="term" value="P:proteolysis"/>
    <property type="evidence" value="ECO:0007669"/>
    <property type="project" value="UniProtKB-KW"/>
</dbReference>
<feature type="transmembrane region" description="Helical" evidence="9">
    <location>
        <begin position="112"/>
        <end position="129"/>
    </location>
</feature>
<comment type="similarity">
    <text evidence="4">Belongs to the peptidase M50B family.</text>
</comment>
<dbReference type="GO" id="GO:0016020">
    <property type="term" value="C:membrane"/>
    <property type="evidence" value="ECO:0007669"/>
    <property type="project" value="UniProtKB-SubCell"/>
</dbReference>
<feature type="coiled-coil region" evidence="8">
    <location>
        <begin position="482"/>
        <end position="536"/>
    </location>
</feature>
<protein>
    <submittedName>
        <fullName evidence="11">Putative peptide zinc metalloprotease protein</fullName>
    </submittedName>
</protein>
<feature type="transmembrane region" description="Helical" evidence="9">
    <location>
        <begin position="209"/>
        <end position="228"/>
    </location>
</feature>
<evidence type="ECO:0000256" key="4">
    <source>
        <dbReference type="ARBA" id="ARBA00007931"/>
    </source>
</evidence>
<organism evidence="11 12">
    <name type="scientific">Neptunomonas antarctica</name>
    <dbReference type="NCBI Taxonomy" id="619304"/>
    <lineage>
        <taxon>Bacteria</taxon>
        <taxon>Pseudomonadati</taxon>
        <taxon>Pseudomonadota</taxon>
        <taxon>Gammaproteobacteria</taxon>
        <taxon>Oceanospirillales</taxon>
        <taxon>Oceanospirillaceae</taxon>
        <taxon>Neptunomonas</taxon>
    </lineage>
</organism>
<keyword evidence="11" id="KW-0645">Protease</keyword>
<evidence type="ECO:0000256" key="3">
    <source>
        <dbReference type="ARBA" id="ARBA00004167"/>
    </source>
</evidence>
<keyword evidence="7 9" id="KW-0472">Membrane</keyword>
<feature type="transmembrane region" description="Helical" evidence="9">
    <location>
        <begin position="176"/>
        <end position="197"/>
    </location>
</feature>
<evidence type="ECO:0000256" key="9">
    <source>
        <dbReference type="SAM" id="Phobius"/>
    </source>
</evidence>
<evidence type="ECO:0000313" key="12">
    <source>
        <dbReference type="Proteomes" id="UP000185999"/>
    </source>
</evidence>
<evidence type="ECO:0000256" key="6">
    <source>
        <dbReference type="ARBA" id="ARBA00022989"/>
    </source>
</evidence>
<evidence type="ECO:0000256" key="7">
    <source>
        <dbReference type="ARBA" id="ARBA00023136"/>
    </source>
</evidence>
<evidence type="ECO:0000259" key="10">
    <source>
        <dbReference type="Pfam" id="PF02163"/>
    </source>
</evidence>
<reference evidence="12" key="1">
    <citation type="submission" date="2017-01" db="EMBL/GenBank/DDBJ databases">
        <authorList>
            <person name="Varghese N."/>
            <person name="Submissions S."/>
        </authorList>
    </citation>
    <scope>NUCLEOTIDE SEQUENCE [LARGE SCALE GENOMIC DNA]</scope>
    <source>
        <strain evidence="12">DSM 22306</strain>
    </source>
</reference>
<keyword evidence="12" id="KW-1185">Reference proteome</keyword>